<comment type="caution">
    <text evidence="1">The sequence shown here is derived from an EMBL/GenBank/DDBJ whole genome shotgun (WGS) entry which is preliminary data.</text>
</comment>
<keyword evidence="2" id="KW-1185">Reference proteome</keyword>
<organism evidence="1 2">
    <name type="scientific">Thalassiosira oceanica</name>
    <name type="common">Marine diatom</name>
    <dbReference type="NCBI Taxonomy" id="159749"/>
    <lineage>
        <taxon>Eukaryota</taxon>
        <taxon>Sar</taxon>
        <taxon>Stramenopiles</taxon>
        <taxon>Ochrophyta</taxon>
        <taxon>Bacillariophyta</taxon>
        <taxon>Coscinodiscophyceae</taxon>
        <taxon>Thalassiosirophycidae</taxon>
        <taxon>Thalassiosirales</taxon>
        <taxon>Thalassiosiraceae</taxon>
        <taxon>Thalassiosira</taxon>
    </lineage>
</organism>
<protein>
    <submittedName>
        <fullName evidence="1">Uncharacterized protein</fullName>
    </submittedName>
</protein>
<feature type="non-terminal residue" evidence="1">
    <location>
        <position position="1"/>
    </location>
</feature>
<proteinExistence type="predicted"/>
<dbReference type="eggNOG" id="ENOG502RVPS">
    <property type="taxonomic scope" value="Eukaryota"/>
</dbReference>
<dbReference type="OrthoDB" id="47974at2759"/>
<dbReference type="PANTHER" id="PTHR43642:SF1">
    <property type="entry name" value="HYBRID SIGNAL TRANSDUCTION HISTIDINE KINASE G"/>
    <property type="match status" value="1"/>
</dbReference>
<name>K0T449_THAOC</name>
<dbReference type="Proteomes" id="UP000266841">
    <property type="component" value="Unassembled WGS sequence"/>
</dbReference>
<dbReference type="AlphaFoldDB" id="K0T449"/>
<reference evidence="1 2" key="1">
    <citation type="journal article" date="2012" name="Genome Biol.">
        <title>Genome and low-iron response of an oceanic diatom adapted to chronic iron limitation.</title>
        <authorList>
            <person name="Lommer M."/>
            <person name="Specht M."/>
            <person name="Roy A.S."/>
            <person name="Kraemer L."/>
            <person name="Andreson R."/>
            <person name="Gutowska M.A."/>
            <person name="Wolf J."/>
            <person name="Bergner S.V."/>
            <person name="Schilhabel M.B."/>
            <person name="Klostermeier U.C."/>
            <person name="Beiko R.G."/>
            <person name="Rosenstiel P."/>
            <person name="Hippler M."/>
            <person name="Laroche J."/>
        </authorList>
    </citation>
    <scope>NUCLEOTIDE SEQUENCE [LARGE SCALE GENOMIC DNA]</scope>
    <source>
        <strain evidence="1 2">CCMP1005</strain>
    </source>
</reference>
<dbReference type="InterPro" id="IPR053159">
    <property type="entry name" value="Hybrid_Histidine_Kinase"/>
</dbReference>
<gene>
    <name evidence="1" type="ORF">THAOC_05986</name>
</gene>
<evidence type="ECO:0000313" key="2">
    <source>
        <dbReference type="Proteomes" id="UP000266841"/>
    </source>
</evidence>
<evidence type="ECO:0000313" key="1">
    <source>
        <dbReference type="EMBL" id="EJK72480.1"/>
    </source>
</evidence>
<accession>K0T449</accession>
<dbReference type="EMBL" id="AGNL01005763">
    <property type="protein sequence ID" value="EJK72480.1"/>
    <property type="molecule type" value="Genomic_DNA"/>
</dbReference>
<sequence length="359" mass="40198">ALGYRLSKLSFRLIDRTNGHQHYPAVAMLAGSSVDWKVEPLMSVAETHLLGSTKGNQVGDTVYTEMNLLMYITNLFLCGKNLNFVRGQFLAAAGKLYKNKQKLALHQASAVARAAVDFIGGVDSRDYGRESPFQPPTWNALGDDPQMKGALDASFVYFSHHYMRSMLLTRDFSDLPSNGLLARIASRKKTMRIIFAVGVFYEGLSSFFLARRHSHQHCEVGMRALDFISMYSQANPYTFENKHLLLKAMLQQLSNSPEAGATFLASISSARQNKFIVEEGLACEMASYYFFSRGDADKSHTLKRHAAICYNEWGGLAVARRVDAEIRDIFGGDRLDNNEIIVERSRSNGNINPKKRQQA</sequence>
<dbReference type="PANTHER" id="PTHR43642">
    <property type="entry name" value="HYBRID SIGNAL TRANSDUCTION HISTIDINE KINASE G"/>
    <property type="match status" value="1"/>
</dbReference>